<organism evidence="2 3">
    <name type="scientific">Sanguibacter keddieii (strain ATCC 51767 / DSM 10542 / NCFB 3025 / ST-74)</name>
    <dbReference type="NCBI Taxonomy" id="446469"/>
    <lineage>
        <taxon>Bacteria</taxon>
        <taxon>Bacillati</taxon>
        <taxon>Actinomycetota</taxon>
        <taxon>Actinomycetes</taxon>
        <taxon>Micrococcales</taxon>
        <taxon>Sanguibacteraceae</taxon>
        <taxon>Sanguibacter</taxon>
    </lineage>
</organism>
<gene>
    <name evidence="2" type="ordered locus">Sked_09480</name>
</gene>
<reference evidence="2 3" key="1">
    <citation type="journal article" date="2009" name="Stand. Genomic Sci.">
        <title>Complete genome sequence of Sanguibacter keddieii type strain (ST-74).</title>
        <authorList>
            <person name="Ivanova N."/>
            <person name="Sikorski J."/>
            <person name="Sims D."/>
            <person name="Brettin T."/>
            <person name="Detter J.C."/>
            <person name="Han C."/>
            <person name="Lapidus A."/>
            <person name="Copeland A."/>
            <person name="Glavina Del Rio T."/>
            <person name="Nolan M."/>
            <person name="Chen F."/>
            <person name="Lucas S."/>
            <person name="Tice H."/>
            <person name="Cheng J.F."/>
            <person name="Bruce D."/>
            <person name="Goodwin L."/>
            <person name="Pitluck S."/>
            <person name="Pati A."/>
            <person name="Mavromatis K."/>
            <person name="Chen A."/>
            <person name="Palaniappan K."/>
            <person name="D'haeseleer P."/>
            <person name="Chain P."/>
            <person name="Bristow J."/>
            <person name="Eisen J.A."/>
            <person name="Markowitz V."/>
            <person name="Hugenholtz P."/>
            <person name="Goker M."/>
            <person name="Pukall R."/>
            <person name="Klenk H.P."/>
            <person name="Kyrpides N.C."/>
        </authorList>
    </citation>
    <scope>NUCLEOTIDE SEQUENCE [LARGE SCALE GENOMIC DNA]</scope>
    <source>
        <strain evidence="3">ATCC 51767 / DSM 10542 / NCFB 3025 / ST-74</strain>
    </source>
</reference>
<feature type="compositionally biased region" description="Low complexity" evidence="1">
    <location>
        <begin position="171"/>
        <end position="184"/>
    </location>
</feature>
<evidence type="ECO:0000256" key="1">
    <source>
        <dbReference type="SAM" id="MobiDB-lite"/>
    </source>
</evidence>
<proteinExistence type="predicted"/>
<dbReference type="eggNOG" id="COG2259">
    <property type="taxonomic scope" value="Bacteria"/>
</dbReference>
<evidence type="ECO:0000313" key="3">
    <source>
        <dbReference type="Proteomes" id="UP000000322"/>
    </source>
</evidence>
<dbReference type="HOGENOM" id="CLU_058421_1_2_11"/>
<dbReference type="EMBL" id="CP001819">
    <property type="protein sequence ID" value="ACZ20898.1"/>
    <property type="molecule type" value="Genomic_DNA"/>
</dbReference>
<dbReference type="OrthoDB" id="329282at2"/>
<feature type="region of interest" description="Disordered" evidence="1">
    <location>
        <begin position="171"/>
        <end position="192"/>
    </location>
</feature>
<evidence type="ECO:0000313" key="2">
    <source>
        <dbReference type="EMBL" id="ACZ20898.1"/>
    </source>
</evidence>
<dbReference type="Proteomes" id="UP000000322">
    <property type="component" value="Chromosome"/>
</dbReference>
<keyword evidence="3" id="KW-1185">Reference proteome</keyword>
<evidence type="ECO:0008006" key="4">
    <source>
        <dbReference type="Google" id="ProtNLM"/>
    </source>
</evidence>
<accession>D1BCQ0</accession>
<dbReference type="AlphaFoldDB" id="D1BCQ0"/>
<protein>
    <recommendedName>
        <fullName evidence="4">DoxX protein</fullName>
    </recommendedName>
</protein>
<dbReference type="RefSeq" id="WP_012865967.1">
    <property type="nucleotide sequence ID" value="NC_013521.1"/>
</dbReference>
<dbReference type="KEGG" id="ske:Sked_09480"/>
<name>D1BCQ0_SANKS</name>
<dbReference type="STRING" id="446469.Sked_09480"/>
<sequence>MLLRKIARPLLATWFVHDGLDALRHPAAHAVTARGPADKVTAALGQQPLSESQLKSAVRAHGALTVAAGLSMATGRAPRRSALLLAALTLPVAVADEPFTSGPVSRSVRTERFVRRLGALGAALLAGVDTEGKPGMSWRLDHARDKHAAVKAAKETTALRAARVAKVSKAATKAKTQASSATSRVVDAVTPD</sequence>